<comment type="caution">
    <text evidence="12">The sequence shown here is derived from an EMBL/GenBank/DDBJ whole genome shotgun (WGS) entry which is preliminary data.</text>
</comment>
<organism evidence="12 13">
    <name type="scientific">Clathrus columnatus</name>
    <dbReference type="NCBI Taxonomy" id="1419009"/>
    <lineage>
        <taxon>Eukaryota</taxon>
        <taxon>Fungi</taxon>
        <taxon>Dikarya</taxon>
        <taxon>Basidiomycota</taxon>
        <taxon>Agaricomycotina</taxon>
        <taxon>Agaricomycetes</taxon>
        <taxon>Phallomycetidae</taxon>
        <taxon>Phallales</taxon>
        <taxon>Clathraceae</taxon>
        <taxon>Clathrus</taxon>
    </lineage>
</organism>
<dbReference type="InterPro" id="IPR027159">
    <property type="entry name" value="CBP80"/>
</dbReference>
<dbReference type="GO" id="GO:0005634">
    <property type="term" value="C:nucleus"/>
    <property type="evidence" value="ECO:0007669"/>
    <property type="project" value="UniProtKB-SubCell"/>
</dbReference>
<dbReference type="PANTHER" id="PTHR12412:SF2">
    <property type="entry name" value="NUCLEAR CAP-BINDING PROTEIN SUBUNIT 1"/>
    <property type="match status" value="1"/>
</dbReference>
<dbReference type="GO" id="GO:0006406">
    <property type="term" value="P:mRNA export from nucleus"/>
    <property type="evidence" value="ECO:0007669"/>
    <property type="project" value="InterPro"/>
</dbReference>
<dbReference type="InterPro" id="IPR015172">
    <property type="entry name" value="MIF4G-like_typ-1"/>
</dbReference>
<dbReference type="SUPFAM" id="SSF48371">
    <property type="entry name" value="ARM repeat"/>
    <property type="match status" value="3"/>
</dbReference>
<dbReference type="InterPro" id="IPR016024">
    <property type="entry name" value="ARM-type_fold"/>
</dbReference>
<comment type="subcellular location">
    <subcellularLocation>
        <location evidence="1">Nucleus</location>
    </subcellularLocation>
</comment>
<keyword evidence="4" id="KW-0805">Transcription regulation</keyword>
<dbReference type="Pfam" id="PF00134">
    <property type="entry name" value="Cyclin_N"/>
    <property type="match status" value="1"/>
</dbReference>
<dbReference type="PANTHER" id="PTHR12412">
    <property type="entry name" value="CAP BINDING PROTEIN"/>
    <property type="match status" value="1"/>
</dbReference>
<evidence type="ECO:0000256" key="2">
    <source>
        <dbReference type="ARBA" id="ARBA00008638"/>
    </source>
</evidence>
<reference evidence="12" key="1">
    <citation type="submission" date="2021-10" db="EMBL/GenBank/DDBJ databases">
        <title>De novo Genome Assembly of Clathrus columnatus (Basidiomycota, Fungi) Using Illumina and Nanopore Sequence Data.</title>
        <authorList>
            <person name="Ogiso-Tanaka E."/>
            <person name="Itagaki H."/>
            <person name="Hosoya T."/>
            <person name="Hosaka K."/>
        </authorList>
    </citation>
    <scope>NUCLEOTIDE SEQUENCE</scope>
    <source>
        <strain evidence="12">MO-923</strain>
    </source>
</reference>
<dbReference type="FunFam" id="1.10.472.10:FF:000076">
    <property type="entry name" value="RNA polymerase II holoenzyme cyclin-like subunit"/>
    <property type="match status" value="1"/>
</dbReference>
<dbReference type="GO" id="GO:0005846">
    <property type="term" value="C:nuclear cap binding complex"/>
    <property type="evidence" value="ECO:0007669"/>
    <property type="project" value="InterPro"/>
</dbReference>
<dbReference type="Pfam" id="PF09090">
    <property type="entry name" value="MIF4G_like_2"/>
    <property type="match status" value="1"/>
</dbReference>
<protein>
    <recommendedName>
        <fullName evidence="11">Cyclin-like domain-containing protein</fullName>
    </recommendedName>
</protein>
<feature type="domain" description="Cyclin-like" evidence="11">
    <location>
        <begin position="877"/>
        <end position="972"/>
    </location>
</feature>
<dbReference type="Pfam" id="PF11715">
    <property type="entry name" value="Beta-prop_Nup120_160"/>
    <property type="match status" value="1"/>
</dbReference>
<name>A0AAV5A3R2_9AGAM</name>
<feature type="compositionally biased region" description="Basic and acidic residues" evidence="10">
    <location>
        <begin position="11"/>
        <end position="26"/>
    </location>
</feature>
<evidence type="ECO:0000256" key="3">
    <source>
        <dbReference type="ARBA" id="ARBA00022491"/>
    </source>
</evidence>
<dbReference type="Pfam" id="PF23300">
    <property type="entry name" value="HEAT_Nup120"/>
    <property type="match status" value="1"/>
</dbReference>
<dbReference type="InterPro" id="IPR059141">
    <property type="entry name" value="Beta-prop_Nup120_160"/>
</dbReference>
<dbReference type="GO" id="GO:0000339">
    <property type="term" value="F:RNA cap binding"/>
    <property type="evidence" value="ECO:0007669"/>
    <property type="project" value="InterPro"/>
</dbReference>
<dbReference type="CDD" id="cd20514">
    <property type="entry name" value="CYCLIN_CCNC_rpt2"/>
    <property type="match status" value="1"/>
</dbReference>
<keyword evidence="7" id="KW-0804">Transcription</keyword>
<dbReference type="Pfam" id="PF23347">
    <property type="entry name" value="TPR_Nup160_C"/>
    <property type="match status" value="1"/>
</dbReference>
<keyword evidence="13" id="KW-1185">Reference proteome</keyword>
<dbReference type="Proteomes" id="UP001050691">
    <property type="component" value="Unassembled WGS sequence"/>
</dbReference>
<dbReference type="GO" id="GO:0000184">
    <property type="term" value="P:nuclear-transcribed mRNA catabolic process, nonsense-mediated decay"/>
    <property type="evidence" value="ECO:0007669"/>
    <property type="project" value="TreeGrafter"/>
</dbReference>
<sequence length="2603" mass="293007">MAPERYNRRRYRDDHREPPPVETPEQKLRATIIHLGDLPIFDSEDIRRTAEAIIQQQDAISVIADGFKISIINQPFKTPYYVALLFLLHQPLTPTGGEEPTTTPDYTPIGRSILEEFWRGFQAFLDKQAWRELRLCIHFFAHLTVAGIIDPSSMLSLLQSFAAVLDEPGVSYGRGLNAGLCVGEGLIRVGGTVRTNPSKLSLNNQAGRILYEESPQAVSDMIVSITGFAESVNSTKILVRPLAQLHVLGETQSRSNESRSFRNDAICASSILVPPEVMEMENMDLSGNLYDEDNKPTGRKDEFPEYYLSLFDNEITPDIRTPSGYSIHAMLRDIINIFEVNRKECARILLELPRWFTQGTFKPKPGAASDETDQALYDKSWQIESTVIETILSSMLLIPEPQHKPVYYFSLITELCKLSPSTIGPAVGKSIRKLYALLGDGLDVEMADRFSDWFAVHMSNFNFLWVWKEWLPDVNLPSNHPKRTFMRRAVEYEIRLSYYDRILKTLPEAMHAPEANVMPSQAPGPEYDYDDPSHPHYDAAQSLLNLLRGRSNVNDVVNHVETMKNNLIESGESEQSAPTVVRSMVIQSLLYIGSRSFSHFLNAMERYLPLLRAISNGEGKSDILDAAGDFWRKNWQMVVIVFDKLMQYQIVEPINVVVWAFAPRSVKGNNTGLTTSEWQLIRGSVNKAIGRVAISKRKLVALRKEEDDAHARMKARTEGAGMDVDTEVREDVNVNVDSSPAVANALKNYNTLALEQKNTLARVLSEFVASLRGSNSILGELSWSRRSQWSEGEWSQWETWGWYRHFLRAYSHHLKAHSVTFEAVCFAGLESDDATSLLKRLCRRWIVDRTTLAQARQDDSYYATEDHLALLGIFFANLISKLGKKLDFRQRVVATAIVFFRRFYLKNSYCETDPFLVAAACCYVAAKAEETPVHIKNVVMEARSLFSSDEYDIKTFPSDNSKLAEMEFYLVDDLECDLTVFHPYRTLLTLCGKEGDSGLETEDGSMEAEAGEVGAGIDDPRYWGTGQGKLELPEPALQMAWFIINDTYRSDLCLLYPPHIIAVAAIHLTCIFHPSIRNSIQTQLASRSGASASVPNAVPRRSSRQITTLPFTKGKGKERVADIVGWLAGLNVSMTLIATVAQEIISLYCLWDRFSDDNSLDTARAHMNHARKGKIVSIQVETEEEDQNQPKKKQGRLVLQLNDFSPTICNYLLGRVAGTVRMARTILASVHVSSIYPPSHGLLIPIDTVRRDIPLPEIDPDTLQEHASYGSTFSSPETGTIFIRIIHGGLILELITLSTGKATRFAFPAPILPAPTILLHQLSEVNVFVVTTSGSLFTLMFPVLTEENVPIFDVSSTNGWCKEYVINTPAEDLEGPVHVKDIDCVVISLSKGRFLRLDSGQDYGTWHESIHRVKTTWTSYLVSGSENSQIVSFASHLPPSDSAIIFSLSRDYTLRAWNSNTCIASYSFKNLNRSTVSPMRGETPSNEIKMFSDLESPNLLRVLPSQSDETEADENLRVLMFLSSPASPETGGHFHLFCLSANNKELTHIKSIACPTRTIGTELRDFQVSPSTLYALWDKQGSSVVERISFDPDQDTPEPEVWQASSYPSEVELTPDYLDELLLRSGGGSLIDTFISVLLCPGLFSHFTIETALQQYTDALLSAPSKQPPLTLKQSYITLTEHVAAVVGSSVELTIDPRTGVPQRDNYWSALKRDWEGFIARCREIERSGRWPLALGSGPDSIILLERERIGRIAVSDWPLRVNTNLNDAEDVQVYNVLNIATSVRQKLSNAEIHAREAQFEMMVSQEHSYSYAESLEHCVASIDDPREDITQYVLEELMEVEDLNLPLDRALDIITTVDSEVKVEDSEPSLDENNIPLPATRWERGVVTAYINASIDARYGLCSSLVLLLFQIGDHRRELSPALLSRFFAVFRNICISRYLSRQPAGDPDGTTSAAIEQDLGVLRNFQNMTLSNGQRSNLSSQSPTYSLVYRLMDEVKSAEGPLPETAFAHFRMMSLLTSYDVAETTHYEVSLCKWLLDLGFRDTALEILGKMARSPGITYVHGLILVRIGRPQDGASLLQRVGASFAPGAVLSEEDSAALRHVLPKITTGYNEYSYYKWVAIIFETEGYLAEAVKFHVLAIECAGSDIDTSELWRKVITGYLELEMFEDSYMALVTTPYDNMYVLWISVLTVCTDFLSGRKREAISQLVQAMCEANAVDRLLSLNFVGLPNEVETALAFKVRNADPLSRPMYPQVLYAWYVFRGDFRNAAATMYQFARRLSPFMEGSSQFVVIAEMQAEAYLVAINALSLLDPKNAWIALPIPSEILSTGKKPKFAKHVPSDKYQLDSRDVEIIDLNDLQREYTLVNARLDLMKRHPDLSAPTRQQIVSKYAQEGSYDYAFSAAQILQIDMTETFERLAIQCLRLSRRGESYLAEDGTTWLHSEKVSSWPGSPIERGWRYLRTALEQYDSSNNEYAYRKAVSERILEFDRSNSLPSWLVLFFQDNQPEFLIRMFLRFELICEALEYSLSLVRKSEAAIPRNRPRGAGITWLPYNLLEIVISTASISKNLTPTAHNQLRELKDELTSRVKRMQKWSTAGVLNS</sequence>
<dbReference type="InterPro" id="IPR056536">
    <property type="entry name" value="TPR_NUP160_C"/>
</dbReference>
<keyword evidence="6" id="KW-0010">Activator</keyword>
<dbReference type="Gene3D" id="1.10.472.10">
    <property type="entry name" value="Cyclin-like"/>
    <property type="match status" value="2"/>
</dbReference>
<dbReference type="InterPro" id="IPR036915">
    <property type="entry name" value="Cyclin-like_sf"/>
</dbReference>
<evidence type="ECO:0000256" key="7">
    <source>
        <dbReference type="ARBA" id="ARBA00023163"/>
    </source>
</evidence>
<dbReference type="InterPro" id="IPR015174">
    <property type="entry name" value="MIF4G-like_typ-2"/>
</dbReference>
<dbReference type="Pfam" id="PF09088">
    <property type="entry name" value="MIF4G_like"/>
    <property type="match status" value="1"/>
</dbReference>
<dbReference type="SUPFAM" id="SSF47954">
    <property type="entry name" value="Cyclin-like"/>
    <property type="match status" value="2"/>
</dbReference>
<evidence type="ECO:0000256" key="10">
    <source>
        <dbReference type="SAM" id="MobiDB-lite"/>
    </source>
</evidence>
<dbReference type="GO" id="GO:0003729">
    <property type="term" value="F:mRNA binding"/>
    <property type="evidence" value="ECO:0007669"/>
    <property type="project" value="TreeGrafter"/>
</dbReference>
<dbReference type="Gene3D" id="1.25.40.180">
    <property type="match status" value="3"/>
</dbReference>
<dbReference type="SMART" id="SM00385">
    <property type="entry name" value="CYCLIN"/>
    <property type="match status" value="2"/>
</dbReference>
<dbReference type="InterPro" id="IPR056548">
    <property type="entry name" value="HEAT_Nup120"/>
</dbReference>
<comment type="similarity">
    <text evidence="2">Belongs to the cyclin family. Cyclin C subfamily.</text>
</comment>
<evidence type="ECO:0000313" key="12">
    <source>
        <dbReference type="EMBL" id="GJJ07661.1"/>
    </source>
</evidence>
<feature type="region of interest" description="Disordered" evidence="10">
    <location>
        <begin position="1"/>
        <end position="26"/>
    </location>
</feature>
<evidence type="ECO:0000256" key="6">
    <source>
        <dbReference type="ARBA" id="ARBA00023159"/>
    </source>
</evidence>
<evidence type="ECO:0000256" key="1">
    <source>
        <dbReference type="ARBA" id="ARBA00004123"/>
    </source>
</evidence>
<evidence type="ECO:0000256" key="4">
    <source>
        <dbReference type="ARBA" id="ARBA00023015"/>
    </source>
</evidence>
<accession>A0AAV5A3R2</accession>
<keyword evidence="5 9" id="KW-0195">Cyclin</keyword>
<evidence type="ECO:0000313" key="13">
    <source>
        <dbReference type="Proteomes" id="UP001050691"/>
    </source>
</evidence>
<feature type="domain" description="Cyclin-like" evidence="11">
    <location>
        <begin position="1021"/>
        <end position="1125"/>
    </location>
</feature>
<gene>
    <name evidence="12" type="ORF">Clacol_001866</name>
</gene>
<evidence type="ECO:0000256" key="8">
    <source>
        <dbReference type="ARBA" id="ARBA00023242"/>
    </source>
</evidence>
<keyword evidence="3" id="KW-0678">Repressor</keyword>
<keyword evidence="8" id="KW-0539">Nucleus</keyword>
<evidence type="ECO:0000256" key="9">
    <source>
        <dbReference type="RuleBase" id="RU000383"/>
    </source>
</evidence>
<evidence type="ECO:0000259" key="11">
    <source>
        <dbReference type="SMART" id="SM00385"/>
    </source>
</evidence>
<dbReference type="InterPro" id="IPR013763">
    <property type="entry name" value="Cyclin-like_dom"/>
</dbReference>
<dbReference type="EMBL" id="BPWL01000002">
    <property type="protein sequence ID" value="GJJ07661.1"/>
    <property type="molecule type" value="Genomic_DNA"/>
</dbReference>
<proteinExistence type="inferred from homology"/>
<dbReference type="CDD" id="cd20513">
    <property type="entry name" value="CYCLIN_CCNC_rpt1"/>
    <property type="match status" value="1"/>
</dbReference>
<evidence type="ECO:0000256" key="5">
    <source>
        <dbReference type="ARBA" id="ARBA00023127"/>
    </source>
</evidence>
<dbReference type="InterPro" id="IPR006671">
    <property type="entry name" value="Cyclin_N"/>
</dbReference>